<evidence type="ECO:0000313" key="11">
    <source>
        <dbReference type="EMBL" id="CAC5370006.1"/>
    </source>
</evidence>
<keyword evidence="12" id="KW-1185">Reference proteome</keyword>
<dbReference type="SUPFAM" id="SSF57424">
    <property type="entry name" value="LDL receptor-like module"/>
    <property type="match status" value="5"/>
</dbReference>
<feature type="chain" id="PRO_5027037866" evidence="10">
    <location>
        <begin position="19"/>
        <end position="452"/>
    </location>
</feature>
<keyword evidence="3" id="KW-0677">Repeat</keyword>
<comment type="caution">
    <text evidence="9">Lacks conserved residue(s) required for the propagation of feature annotation.</text>
</comment>
<evidence type="ECO:0000256" key="9">
    <source>
        <dbReference type="PROSITE-ProRule" id="PRU00124"/>
    </source>
</evidence>
<evidence type="ECO:0000256" key="4">
    <source>
        <dbReference type="ARBA" id="ARBA00022989"/>
    </source>
</evidence>
<sequence length="452" mass="51318">MSIIKVAVIAFLFGTVKSQIGSSCGILYKNKQVYCDDNTQCIYEYQLCDGSRQCQDGSDEREDFCTDFQCREEYVKCADGRQCIWKPALCNEYIACNDGSDESEATCKGRPCPGMKVHCADQTQCIFIWEQCDGKTVHCRDGSDDQENICRNYTCTYAGADLKCADDLQCFSYLHLVMGNEIVMTDQMRHLMSVKPEIVDGENVPVIMGTVFTSISSVTERMTAEIILMKKNLVLGAITDFTYNLQSGEYEHYKNSCYCPSLLNRKISDRNLFSGTSCGLRLTNKQVHCDDNSQCIYEYQLCVGYSQCRDGSDERDDFCTDYQCREEYMYVKYADGRQCIWKPALCNEHIACNDGSDESEATCKDHTCTHSSADIKCADDLQCFSYLDLCDGKRDCNDGSDETFNVCKTRYCGWRQRSCDNGNCVYINQFCNGKDDCGDNSDEKEPCFRNNH</sequence>
<feature type="disulfide bond" evidence="9">
    <location>
        <begin position="412"/>
        <end position="424"/>
    </location>
</feature>
<keyword evidence="7" id="KW-0675">Receptor</keyword>
<feature type="signal peptide" evidence="10">
    <location>
        <begin position="1"/>
        <end position="18"/>
    </location>
</feature>
<dbReference type="OrthoDB" id="10062665at2759"/>
<keyword evidence="10" id="KW-0732">Signal</keyword>
<dbReference type="Proteomes" id="UP000507470">
    <property type="component" value="Unassembled WGS sequence"/>
</dbReference>
<feature type="disulfide bond" evidence="9">
    <location>
        <begin position="419"/>
        <end position="437"/>
    </location>
</feature>
<dbReference type="SMART" id="SM00192">
    <property type="entry name" value="LDLa"/>
    <property type="match status" value="7"/>
</dbReference>
<dbReference type="AlphaFoldDB" id="A0A6J8AL81"/>
<keyword evidence="4" id="KW-1133">Transmembrane helix</keyword>
<dbReference type="Gene3D" id="4.10.1220.10">
    <property type="entry name" value="EGF-type module"/>
    <property type="match status" value="1"/>
</dbReference>
<keyword evidence="2" id="KW-0812">Transmembrane</keyword>
<evidence type="ECO:0000256" key="3">
    <source>
        <dbReference type="ARBA" id="ARBA00022737"/>
    </source>
</evidence>
<dbReference type="InterPro" id="IPR023415">
    <property type="entry name" value="LDLR_class-A_CS"/>
</dbReference>
<evidence type="ECO:0000256" key="8">
    <source>
        <dbReference type="ARBA" id="ARBA00023180"/>
    </source>
</evidence>
<dbReference type="PANTHER" id="PTHR22722:SF5">
    <property type="entry name" value="LOW-DENSITY LIPOPROTEIN RECEPTOR-RELATED PROTEIN 1B"/>
    <property type="match status" value="1"/>
</dbReference>
<dbReference type="GO" id="GO:0005041">
    <property type="term" value="F:low-density lipoprotein particle receptor activity"/>
    <property type="evidence" value="ECO:0007669"/>
    <property type="project" value="TreeGrafter"/>
</dbReference>
<dbReference type="CDD" id="cd00112">
    <property type="entry name" value="LDLa"/>
    <property type="match status" value="1"/>
</dbReference>
<protein>
    <submittedName>
        <fullName evidence="11">LRP2</fullName>
    </submittedName>
</protein>
<evidence type="ECO:0000256" key="6">
    <source>
        <dbReference type="ARBA" id="ARBA00023157"/>
    </source>
</evidence>
<dbReference type="EMBL" id="CACVKT020001643">
    <property type="protein sequence ID" value="CAC5370006.1"/>
    <property type="molecule type" value="Genomic_DNA"/>
</dbReference>
<dbReference type="InterPro" id="IPR051221">
    <property type="entry name" value="LDLR-related"/>
</dbReference>
<comment type="subcellular location">
    <subcellularLocation>
        <location evidence="1">Membrane</location>
        <topology evidence="1">Single-pass membrane protein</topology>
    </subcellularLocation>
</comment>
<name>A0A6J8AL81_MYTCO</name>
<evidence type="ECO:0000256" key="2">
    <source>
        <dbReference type="ARBA" id="ARBA00022692"/>
    </source>
</evidence>
<dbReference type="InterPro" id="IPR036055">
    <property type="entry name" value="LDL_receptor-like_sf"/>
</dbReference>
<evidence type="ECO:0000256" key="1">
    <source>
        <dbReference type="ARBA" id="ARBA00004167"/>
    </source>
</evidence>
<organism evidence="11 12">
    <name type="scientific">Mytilus coruscus</name>
    <name type="common">Sea mussel</name>
    <dbReference type="NCBI Taxonomy" id="42192"/>
    <lineage>
        <taxon>Eukaryota</taxon>
        <taxon>Metazoa</taxon>
        <taxon>Spiralia</taxon>
        <taxon>Lophotrochozoa</taxon>
        <taxon>Mollusca</taxon>
        <taxon>Bivalvia</taxon>
        <taxon>Autobranchia</taxon>
        <taxon>Pteriomorphia</taxon>
        <taxon>Mytilida</taxon>
        <taxon>Mytiloidea</taxon>
        <taxon>Mytilidae</taxon>
        <taxon>Mytilinae</taxon>
        <taxon>Mytilus</taxon>
    </lineage>
</organism>
<evidence type="ECO:0000256" key="7">
    <source>
        <dbReference type="ARBA" id="ARBA00023170"/>
    </source>
</evidence>
<keyword evidence="8" id="KW-0325">Glycoprotein</keyword>
<keyword evidence="6 9" id="KW-1015">Disulfide bond</keyword>
<dbReference type="PRINTS" id="PR00261">
    <property type="entry name" value="LDLRECEPTOR"/>
</dbReference>
<evidence type="ECO:0000313" key="12">
    <source>
        <dbReference type="Proteomes" id="UP000507470"/>
    </source>
</evidence>
<dbReference type="PROSITE" id="PS01209">
    <property type="entry name" value="LDLRA_1"/>
    <property type="match status" value="2"/>
</dbReference>
<evidence type="ECO:0000256" key="5">
    <source>
        <dbReference type="ARBA" id="ARBA00023136"/>
    </source>
</evidence>
<dbReference type="PANTHER" id="PTHR22722">
    <property type="entry name" value="LOW-DENSITY LIPOPROTEIN RECEPTOR-RELATED PROTEIN 2-RELATED"/>
    <property type="match status" value="1"/>
</dbReference>
<gene>
    <name evidence="11" type="ORF">MCOR_8996</name>
</gene>
<dbReference type="Gene3D" id="4.10.400.10">
    <property type="entry name" value="Low-density Lipoprotein Receptor"/>
    <property type="match status" value="4"/>
</dbReference>
<dbReference type="GO" id="GO:0043235">
    <property type="term" value="C:receptor complex"/>
    <property type="evidence" value="ECO:0007669"/>
    <property type="project" value="TreeGrafter"/>
</dbReference>
<evidence type="ECO:0000256" key="10">
    <source>
        <dbReference type="SAM" id="SignalP"/>
    </source>
</evidence>
<dbReference type="Pfam" id="PF00057">
    <property type="entry name" value="Ldl_recept_a"/>
    <property type="match status" value="1"/>
</dbReference>
<dbReference type="InterPro" id="IPR002172">
    <property type="entry name" value="LDrepeatLR_classA_rpt"/>
</dbReference>
<accession>A0A6J8AL81</accession>
<dbReference type="PROSITE" id="PS50068">
    <property type="entry name" value="LDLRA_2"/>
    <property type="match status" value="7"/>
</dbReference>
<reference evidence="11 12" key="1">
    <citation type="submission" date="2020-06" db="EMBL/GenBank/DDBJ databases">
        <authorList>
            <person name="Li R."/>
            <person name="Bekaert M."/>
        </authorList>
    </citation>
    <scope>NUCLEOTIDE SEQUENCE [LARGE SCALE GENOMIC DNA]</scope>
    <source>
        <strain evidence="12">wild</strain>
    </source>
</reference>
<dbReference type="GO" id="GO:0005886">
    <property type="term" value="C:plasma membrane"/>
    <property type="evidence" value="ECO:0007669"/>
    <property type="project" value="TreeGrafter"/>
</dbReference>
<proteinExistence type="predicted"/>
<keyword evidence="5" id="KW-0472">Membrane</keyword>